<keyword evidence="3" id="KW-0378">Hydrolase</keyword>
<sequence length="278" mass="32484">MKNRIDSHQHFWKFDPVRDSWIDDSMLKIQKDFLPEDLQPLLTENKFQGCVAVQADQSEEQTDFLVDLASKNDFIKGVVGWIDLRDKNVSERLNHFSENKIIKGFRHVVQGEADDFMFRHDFRNGIRELKAYNFTYDILIFHRQLPAAIDLVHSFPDQAFVIDHIAKPDIKSGNIKSWKKDIIEIAKAENVMCKISGMVTEANWNKWQTADLKPYLDVIFENFSTHNLMFGSDWPVCNLAADYSKIVNTLEDYISQLSNQDQQQIWTNNAKSFYKLDI</sequence>
<dbReference type="SUPFAM" id="SSF51556">
    <property type="entry name" value="Metallo-dependent hydrolases"/>
    <property type="match status" value="1"/>
</dbReference>
<dbReference type="InterPro" id="IPR052350">
    <property type="entry name" value="Metallo-dep_Lactonases"/>
</dbReference>
<dbReference type="Pfam" id="PF04909">
    <property type="entry name" value="Amidohydro_2"/>
    <property type="match status" value="1"/>
</dbReference>
<keyword evidence="4" id="KW-1185">Reference proteome</keyword>
<dbReference type="RefSeq" id="WP_103805975.1">
    <property type="nucleotide sequence ID" value="NZ_PQVG01000005.1"/>
</dbReference>
<organism evidence="3 4">
    <name type="scientific">Flavobacterium alvei</name>
    <dbReference type="NCBI Taxonomy" id="2080416"/>
    <lineage>
        <taxon>Bacteria</taxon>
        <taxon>Pseudomonadati</taxon>
        <taxon>Bacteroidota</taxon>
        <taxon>Flavobacteriia</taxon>
        <taxon>Flavobacteriales</taxon>
        <taxon>Flavobacteriaceae</taxon>
        <taxon>Flavobacterium</taxon>
    </lineage>
</organism>
<dbReference type="Proteomes" id="UP000237310">
    <property type="component" value="Unassembled WGS sequence"/>
</dbReference>
<dbReference type="PANTHER" id="PTHR43569">
    <property type="entry name" value="AMIDOHYDROLASE"/>
    <property type="match status" value="1"/>
</dbReference>
<dbReference type="EMBL" id="PQVG01000005">
    <property type="protein sequence ID" value="POY39436.1"/>
    <property type="molecule type" value="Genomic_DNA"/>
</dbReference>
<evidence type="ECO:0000313" key="4">
    <source>
        <dbReference type="Proteomes" id="UP000237310"/>
    </source>
</evidence>
<dbReference type="OrthoDB" id="5450317at2"/>
<name>A0A2S5AA87_9FLAO</name>
<proteinExistence type="inferred from homology"/>
<dbReference type="GO" id="GO:0016787">
    <property type="term" value="F:hydrolase activity"/>
    <property type="evidence" value="ECO:0007669"/>
    <property type="project" value="UniProtKB-KW"/>
</dbReference>
<evidence type="ECO:0000259" key="2">
    <source>
        <dbReference type="Pfam" id="PF04909"/>
    </source>
</evidence>
<feature type="domain" description="Amidohydrolase-related" evidence="2">
    <location>
        <begin position="5"/>
        <end position="276"/>
    </location>
</feature>
<dbReference type="InterPro" id="IPR006680">
    <property type="entry name" value="Amidohydro-rel"/>
</dbReference>
<dbReference type="PANTHER" id="PTHR43569:SF2">
    <property type="entry name" value="AMIDOHYDROLASE-RELATED DOMAIN-CONTAINING PROTEIN"/>
    <property type="match status" value="1"/>
</dbReference>
<gene>
    <name evidence="3" type="ORF">C3L50_09630</name>
</gene>
<evidence type="ECO:0000256" key="1">
    <source>
        <dbReference type="ARBA" id="ARBA00038310"/>
    </source>
</evidence>
<dbReference type="Gene3D" id="3.20.20.140">
    <property type="entry name" value="Metal-dependent hydrolases"/>
    <property type="match status" value="1"/>
</dbReference>
<dbReference type="AlphaFoldDB" id="A0A2S5AA87"/>
<comment type="similarity">
    <text evidence="1">Belongs to the metallo-dependent hydrolases superfamily.</text>
</comment>
<accession>A0A2S5AA87</accession>
<dbReference type="InterPro" id="IPR032466">
    <property type="entry name" value="Metal_Hydrolase"/>
</dbReference>
<reference evidence="3 4" key="1">
    <citation type="submission" date="2018-01" db="EMBL/GenBank/DDBJ databases">
        <authorList>
            <person name="Gaut B.S."/>
            <person name="Morton B.R."/>
            <person name="Clegg M.T."/>
            <person name="Duvall M.R."/>
        </authorList>
    </citation>
    <scope>NUCLEOTIDE SEQUENCE [LARGE SCALE GENOMIC DNA]</scope>
    <source>
        <strain evidence="3 4">HR-AY</strain>
    </source>
</reference>
<comment type="caution">
    <text evidence="3">The sequence shown here is derived from an EMBL/GenBank/DDBJ whole genome shotgun (WGS) entry which is preliminary data.</text>
</comment>
<protein>
    <submittedName>
        <fullName evidence="3">Amidohydrolase</fullName>
    </submittedName>
</protein>
<evidence type="ECO:0000313" key="3">
    <source>
        <dbReference type="EMBL" id="POY39436.1"/>
    </source>
</evidence>